<dbReference type="Proteomes" id="UP000177042">
    <property type="component" value="Unassembled WGS sequence"/>
</dbReference>
<evidence type="ECO:0008006" key="3">
    <source>
        <dbReference type="Google" id="ProtNLM"/>
    </source>
</evidence>
<reference evidence="1 2" key="1">
    <citation type="journal article" date="2016" name="Nat. Commun.">
        <title>Thousands of microbial genomes shed light on interconnected biogeochemical processes in an aquifer system.</title>
        <authorList>
            <person name="Anantharaman K."/>
            <person name="Brown C.T."/>
            <person name="Hug L.A."/>
            <person name="Sharon I."/>
            <person name="Castelle C.J."/>
            <person name="Probst A.J."/>
            <person name="Thomas B.C."/>
            <person name="Singh A."/>
            <person name="Wilkins M.J."/>
            <person name="Karaoz U."/>
            <person name="Brodie E.L."/>
            <person name="Williams K.H."/>
            <person name="Hubbard S.S."/>
            <person name="Banfield J.F."/>
        </authorList>
    </citation>
    <scope>NUCLEOTIDE SEQUENCE [LARGE SCALE GENOMIC DNA]</scope>
</reference>
<dbReference type="EMBL" id="MFCX01000036">
    <property type="protein sequence ID" value="OGE24948.1"/>
    <property type="molecule type" value="Genomic_DNA"/>
</dbReference>
<dbReference type="AlphaFoldDB" id="A0A1F5J8N6"/>
<proteinExistence type="predicted"/>
<protein>
    <recommendedName>
        <fullName evidence="3">Integrase catalytic domain-containing protein</fullName>
    </recommendedName>
</protein>
<name>A0A1F5J8N6_9BACT</name>
<comment type="caution">
    <text evidence="1">The sequence shown here is derived from an EMBL/GenBank/DDBJ whole genome shotgun (WGS) entry which is preliminary data.</text>
</comment>
<evidence type="ECO:0000313" key="1">
    <source>
        <dbReference type="EMBL" id="OGE24948.1"/>
    </source>
</evidence>
<organism evidence="1 2">
    <name type="scientific">Candidatus Daviesbacteria bacterium RIFCSPHIGHO2_02_FULL_39_12</name>
    <dbReference type="NCBI Taxonomy" id="1797770"/>
    <lineage>
        <taxon>Bacteria</taxon>
        <taxon>Candidatus Daviesiibacteriota</taxon>
    </lineage>
</organism>
<evidence type="ECO:0000313" key="2">
    <source>
        <dbReference type="Proteomes" id="UP000177042"/>
    </source>
</evidence>
<sequence length="220" mass="25578">MYKQVKAYASSLKLRYKKARRKEKRVILDEFTKTADYDRKYAAKLLRGAYQYTNKITLTREDRKRVLKISPATIDRLFKKYRKRPKLKGRSYTKSGTLLKSQIPIRTFSGWDENKVGFEEIDLVGHEGGLAKGDFAHTLNWTDVKVCWTEQVAVINKAQVHVFAGIERIRARLPFFLLGIDSDSGSEFINAHLYRYCISLVDLKEKIDAVLKRLKPTKLQ</sequence>
<accession>A0A1F5J8N6</accession>
<gene>
    <name evidence="1" type="ORF">A3C26_00380</name>
</gene>